<keyword evidence="11" id="KW-1185">Reference proteome</keyword>
<keyword evidence="7" id="KW-0539">Nucleus</keyword>
<comment type="subcellular location">
    <subcellularLocation>
        <location evidence="1">Nucleus</location>
    </subcellularLocation>
</comment>
<feature type="domain" description="tRNA (adenine(58)-N(1))-methyltransferase catalytic subunit TRM61 C-terminal" evidence="9">
    <location>
        <begin position="68"/>
        <end position="262"/>
    </location>
</feature>
<evidence type="ECO:0000256" key="4">
    <source>
        <dbReference type="ARBA" id="ARBA00022679"/>
    </source>
</evidence>
<dbReference type="Pfam" id="PF14801">
    <property type="entry name" value="TrmI-like_N"/>
    <property type="match status" value="1"/>
</dbReference>
<dbReference type="PROSITE" id="PS51620">
    <property type="entry name" value="SAM_TRM61"/>
    <property type="match status" value="1"/>
</dbReference>
<evidence type="ECO:0000256" key="8">
    <source>
        <dbReference type="ARBA" id="ARBA00048481"/>
    </source>
</evidence>
<dbReference type="InterPro" id="IPR029063">
    <property type="entry name" value="SAM-dependent_MTases_sf"/>
</dbReference>
<dbReference type="PANTHER" id="PTHR12133:SF2">
    <property type="entry name" value="TRNA (ADENINE(58)-N(1))-METHYLTRANSFERASE CATALYTIC SUBUNIT TRMT61A"/>
    <property type="match status" value="1"/>
</dbReference>
<dbReference type="EC" id="2.1.1.220" evidence="2"/>
<proteinExistence type="predicted"/>
<evidence type="ECO:0000256" key="7">
    <source>
        <dbReference type="ARBA" id="ARBA00023242"/>
    </source>
</evidence>
<evidence type="ECO:0000256" key="5">
    <source>
        <dbReference type="ARBA" id="ARBA00022691"/>
    </source>
</evidence>
<evidence type="ECO:0000256" key="1">
    <source>
        <dbReference type="ARBA" id="ARBA00004123"/>
    </source>
</evidence>
<organism evidence="10 11">
    <name type="scientific">Cordylochernes scorpioides</name>
    <dbReference type="NCBI Taxonomy" id="51811"/>
    <lineage>
        <taxon>Eukaryota</taxon>
        <taxon>Metazoa</taxon>
        <taxon>Ecdysozoa</taxon>
        <taxon>Arthropoda</taxon>
        <taxon>Chelicerata</taxon>
        <taxon>Arachnida</taxon>
        <taxon>Pseudoscorpiones</taxon>
        <taxon>Cheliferoidea</taxon>
        <taxon>Chernetidae</taxon>
        <taxon>Cordylochernes</taxon>
    </lineage>
</organism>
<reference evidence="10 11" key="1">
    <citation type="submission" date="2022-01" db="EMBL/GenBank/DDBJ databases">
        <title>A chromosomal length assembly of Cordylochernes scorpioides.</title>
        <authorList>
            <person name="Zeh D."/>
            <person name="Zeh J."/>
        </authorList>
    </citation>
    <scope>NUCLEOTIDE SEQUENCE [LARGE SCALE GENOMIC DNA]</scope>
    <source>
        <strain evidence="10">IN4F17</strain>
        <tissue evidence="10">Whole Body</tissue>
    </source>
</reference>
<comment type="catalytic activity">
    <reaction evidence="8">
        <text>an adenosine in mRNA + S-adenosyl-L-methionine = an N(1)-methyladenosine in mRNA + S-adenosyl-L-homocysteine + H(+)</text>
        <dbReference type="Rhea" id="RHEA:55392"/>
        <dbReference type="Rhea" id="RHEA-COMP:12414"/>
        <dbReference type="Rhea" id="RHEA-COMP:12415"/>
        <dbReference type="ChEBI" id="CHEBI:15378"/>
        <dbReference type="ChEBI" id="CHEBI:57856"/>
        <dbReference type="ChEBI" id="CHEBI:59789"/>
        <dbReference type="ChEBI" id="CHEBI:74411"/>
        <dbReference type="ChEBI" id="CHEBI:74491"/>
    </reaction>
</comment>
<evidence type="ECO:0000256" key="3">
    <source>
        <dbReference type="ARBA" id="ARBA00022603"/>
    </source>
</evidence>
<dbReference type="PANTHER" id="PTHR12133">
    <property type="entry name" value="TRNA (ADENINE(58)-N(1))-METHYLTRANSFERASE"/>
    <property type="match status" value="1"/>
</dbReference>
<sequence length="334" mass="37602">MDISAIKPTEDNKNKIMEGDTVIVYLSYNDFHQIRIQKDQVYQTKYGAIKHNDLIGTEYGNVFNCPKGWVYILKLTPEFWTESLTHRTQILYIPDISLVLVQLDIVPGSKVCEAGVGSGSMSYSILQAIGETGHLYTHDFHKERAELMQKEFSKLGLGDRATVQHRDVCETGFDLPETVDAVFLDLPEAWKALTFAAAILKEEGSRFCSFSPCIEQVQKTCETLTNLGFRDIETLECLQRKYEVKKVNYPSIEGTSANAQTVTSGFPRSLKDQLFWSLSYSLYYADEGHETRSELLHSTVPTVLSKNGNLQLHMTGTTQEGQAPIMSSQENNSL</sequence>
<evidence type="ECO:0000259" key="9">
    <source>
        <dbReference type="Pfam" id="PF08704"/>
    </source>
</evidence>
<name>A0ABY6KSI8_9ARAC</name>
<keyword evidence="6" id="KW-0819">tRNA processing</keyword>
<keyword evidence="3" id="KW-0489">Methyltransferase</keyword>
<dbReference type="InterPro" id="IPR049470">
    <property type="entry name" value="TRM61_C"/>
</dbReference>
<evidence type="ECO:0000313" key="11">
    <source>
        <dbReference type="Proteomes" id="UP001235939"/>
    </source>
</evidence>
<gene>
    <name evidence="10" type="ORF">LAZ67_8004017</name>
</gene>
<dbReference type="Proteomes" id="UP001235939">
    <property type="component" value="Chromosome 08"/>
</dbReference>
<dbReference type="SUPFAM" id="SSF53335">
    <property type="entry name" value="S-adenosyl-L-methionine-dependent methyltransferases"/>
    <property type="match status" value="1"/>
</dbReference>
<evidence type="ECO:0000256" key="6">
    <source>
        <dbReference type="ARBA" id="ARBA00022694"/>
    </source>
</evidence>
<keyword evidence="4" id="KW-0808">Transferase</keyword>
<protein>
    <recommendedName>
        <fullName evidence="2">tRNA (adenine(58)-N(1))-methyltransferase</fullName>
        <ecNumber evidence="2">2.1.1.220</ecNumber>
    </recommendedName>
</protein>
<accession>A0ABY6KSI8</accession>
<dbReference type="EMBL" id="CP092870">
    <property type="protein sequence ID" value="UYV71659.1"/>
    <property type="molecule type" value="Genomic_DNA"/>
</dbReference>
<dbReference type="InterPro" id="IPR014816">
    <property type="entry name" value="tRNA_MeTrfase_Gcd14"/>
</dbReference>
<keyword evidence="5" id="KW-0949">S-adenosyl-L-methionine</keyword>
<dbReference type="Pfam" id="PF08704">
    <property type="entry name" value="GCD14"/>
    <property type="match status" value="1"/>
</dbReference>
<dbReference type="CDD" id="cd02440">
    <property type="entry name" value="AdoMet_MTases"/>
    <property type="match status" value="1"/>
</dbReference>
<dbReference type="Gene3D" id="3.40.50.150">
    <property type="entry name" value="Vaccinia Virus protein VP39"/>
    <property type="match status" value="1"/>
</dbReference>
<evidence type="ECO:0000313" key="10">
    <source>
        <dbReference type="EMBL" id="UYV71659.1"/>
    </source>
</evidence>
<dbReference type="Gene3D" id="3.10.330.20">
    <property type="match status" value="1"/>
</dbReference>
<evidence type="ECO:0000256" key="2">
    <source>
        <dbReference type="ARBA" id="ARBA00012796"/>
    </source>
</evidence>